<dbReference type="PANTHER" id="PTHR33476">
    <property type="entry name" value="EMB|CAB62613.1"/>
    <property type="match status" value="1"/>
</dbReference>
<evidence type="ECO:0000313" key="2">
    <source>
        <dbReference type="EMBL" id="GKV05672.1"/>
    </source>
</evidence>
<feature type="coiled-coil region" evidence="1">
    <location>
        <begin position="59"/>
        <end position="86"/>
    </location>
</feature>
<feature type="coiled-coil region" evidence="1">
    <location>
        <begin position="5"/>
        <end position="32"/>
    </location>
</feature>
<dbReference type="Proteomes" id="UP001054252">
    <property type="component" value="Unassembled WGS sequence"/>
</dbReference>
<evidence type="ECO:0000256" key="1">
    <source>
        <dbReference type="SAM" id="Coils"/>
    </source>
</evidence>
<dbReference type="AlphaFoldDB" id="A0AAV5IUZ7"/>
<organism evidence="2 3">
    <name type="scientific">Rubroshorea leprosula</name>
    <dbReference type="NCBI Taxonomy" id="152421"/>
    <lineage>
        <taxon>Eukaryota</taxon>
        <taxon>Viridiplantae</taxon>
        <taxon>Streptophyta</taxon>
        <taxon>Embryophyta</taxon>
        <taxon>Tracheophyta</taxon>
        <taxon>Spermatophyta</taxon>
        <taxon>Magnoliopsida</taxon>
        <taxon>eudicotyledons</taxon>
        <taxon>Gunneridae</taxon>
        <taxon>Pentapetalae</taxon>
        <taxon>rosids</taxon>
        <taxon>malvids</taxon>
        <taxon>Malvales</taxon>
        <taxon>Dipterocarpaceae</taxon>
        <taxon>Rubroshorea</taxon>
    </lineage>
</organism>
<dbReference type="GO" id="GO:0008356">
    <property type="term" value="P:asymmetric cell division"/>
    <property type="evidence" value="ECO:0007669"/>
    <property type="project" value="InterPro"/>
</dbReference>
<dbReference type="PANTHER" id="PTHR33476:SF4">
    <property type="entry name" value="POLAR LOCALIZATION DURING ASYMMETRIC DIVISION AND PROTEIN"/>
    <property type="match status" value="1"/>
</dbReference>
<dbReference type="InterPro" id="IPR040348">
    <property type="entry name" value="POLAR-like"/>
</dbReference>
<proteinExistence type="predicted"/>
<name>A0AAV5IUZ7_9ROSI</name>
<protein>
    <submittedName>
        <fullName evidence="2">Uncharacterized protein</fullName>
    </submittedName>
</protein>
<evidence type="ECO:0000313" key="3">
    <source>
        <dbReference type="Proteomes" id="UP001054252"/>
    </source>
</evidence>
<keyword evidence="1" id="KW-0175">Coiled coil</keyword>
<comment type="caution">
    <text evidence="2">The sequence shown here is derived from an EMBL/GenBank/DDBJ whole genome shotgun (WGS) entry which is preliminary data.</text>
</comment>
<gene>
    <name evidence="2" type="ORF">SLEP1_g17658</name>
</gene>
<dbReference type="EMBL" id="BPVZ01000024">
    <property type="protein sequence ID" value="GKV05672.1"/>
    <property type="molecule type" value="Genomic_DNA"/>
</dbReference>
<reference evidence="2 3" key="1">
    <citation type="journal article" date="2021" name="Commun. Biol.">
        <title>The genome of Shorea leprosula (Dipterocarpaceae) highlights the ecological relevance of drought in aseasonal tropical rainforests.</title>
        <authorList>
            <person name="Ng K.K.S."/>
            <person name="Kobayashi M.J."/>
            <person name="Fawcett J.A."/>
            <person name="Hatakeyama M."/>
            <person name="Paape T."/>
            <person name="Ng C.H."/>
            <person name="Ang C.C."/>
            <person name="Tnah L.H."/>
            <person name="Lee C.T."/>
            <person name="Nishiyama T."/>
            <person name="Sese J."/>
            <person name="O'Brien M.J."/>
            <person name="Copetti D."/>
            <person name="Mohd Noor M.I."/>
            <person name="Ong R.C."/>
            <person name="Putra M."/>
            <person name="Sireger I.Z."/>
            <person name="Indrioko S."/>
            <person name="Kosugi Y."/>
            <person name="Izuno A."/>
            <person name="Isagi Y."/>
            <person name="Lee S.L."/>
            <person name="Shimizu K.K."/>
        </authorList>
    </citation>
    <scope>NUCLEOTIDE SEQUENCE [LARGE SCALE GENOMIC DNA]</scope>
    <source>
        <strain evidence="2">214</strain>
    </source>
</reference>
<sequence length="100" mass="11391">MTQLVVELEAELQKLSENFVQTEVSAERLNEAGEQSSDTYPFDGVLPSELNRKLCHLLIEQQGSQLMELESELHLAQSKFNEKEAERQALKRIVLVALLH</sequence>
<keyword evidence="3" id="KW-1185">Reference proteome</keyword>
<accession>A0AAV5IUZ7</accession>